<keyword evidence="1" id="KW-0732">Signal</keyword>
<protein>
    <submittedName>
        <fullName evidence="3">Nuclear transport factor 2 family protein</fullName>
    </submittedName>
</protein>
<accession>A0ABS7PLE4</accession>
<dbReference type="RefSeq" id="WP_222989171.1">
    <property type="nucleotide sequence ID" value="NZ_JAINVV010000004.1"/>
</dbReference>
<organism evidence="3 4">
    <name type="scientific">Sphingomonas colocasiae</name>
    <dbReference type="NCBI Taxonomy" id="1848973"/>
    <lineage>
        <taxon>Bacteria</taxon>
        <taxon>Pseudomonadati</taxon>
        <taxon>Pseudomonadota</taxon>
        <taxon>Alphaproteobacteria</taxon>
        <taxon>Sphingomonadales</taxon>
        <taxon>Sphingomonadaceae</taxon>
        <taxon>Sphingomonas</taxon>
    </lineage>
</organism>
<keyword evidence="4" id="KW-1185">Reference proteome</keyword>
<gene>
    <name evidence="3" type="ORF">K7G82_07130</name>
</gene>
<dbReference type="Proteomes" id="UP000706039">
    <property type="component" value="Unassembled WGS sequence"/>
</dbReference>
<dbReference type="CDD" id="cd00531">
    <property type="entry name" value="NTF2_like"/>
    <property type="match status" value="1"/>
</dbReference>
<dbReference type="Gene3D" id="3.10.450.50">
    <property type="match status" value="1"/>
</dbReference>
<evidence type="ECO:0000256" key="1">
    <source>
        <dbReference type="SAM" id="SignalP"/>
    </source>
</evidence>
<proteinExistence type="predicted"/>
<comment type="caution">
    <text evidence="3">The sequence shown here is derived from an EMBL/GenBank/DDBJ whole genome shotgun (WGS) entry which is preliminary data.</text>
</comment>
<name>A0ABS7PLE4_9SPHN</name>
<evidence type="ECO:0000313" key="3">
    <source>
        <dbReference type="EMBL" id="MBY8822058.1"/>
    </source>
</evidence>
<evidence type="ECO:0000313" key="4">
    <source>
        <dbReference type="Proteomes" id="UP000706039"/>
    </source>
</evidence>
<reference evidence="3 4" key="1">
    <citation type="submission" date="2021-08" db="EMBL/GenBank/DDBJ databases">
        <authorList>
            <person name="Tuo L."/>
        </authorList>
    </citation>
    <scope>NUCLEOTIDE SEQUENCE [LARGE SCALE GENOMIC DNA]</scope>
    <source>
        <strain evidence="3 4">JCM 31229</strain>
    </source>
</reference>
<sequence length="164" mass="17994">MRFGMLAAALMAAISAPAFAGDSPQQEKSMAKDPKIAVVERQIEAWNTRDWAGAGAMFADDAVLHSMMIEPINGQKAIAERIAQLGDGTESIKLDVRNIGRVGDVVFIERVDRFVYKGHAGAVPVVGVLEVEGDKIKAWREYYDRAMLVREMGLSEDFHKAEGE</sequence>
<dbReference type="EMBL" id="JAINVV010000004">
    <property type="protein sequence ID" value="MBY8822058.1"/>
    <property type="molecule type" value="Genomic_DNA"/>
</dbReference>
<dbReference type="SUPFAM" id="SSF54427">
    <property type="entry name" value="NTF2-like"/>
    <property type="match status" value="1"/>
</dbReference>
<dbReference type="InterPro" id="IPR037401">
    <property type="entry name" value="SnoaL-like"/>
</dbReference>
<dbReference type="Pfam" id="PF12680">
    <property type="entry name" value="SnoaL_2"/>
    <property type="match status" value="1"/>
</dbReference>
<dbReference type="InterPro" id="IPR032710">
    <property type="entry name" value="NTF2-like_dom_sf"/>
</dbReference>
<evidence type="ECO:0000259" key="2">
    <source>
        <dbReference type="Pfam" id="PF12680"/>
    </source>
</evidence>
<feature type="chain" id="PRO_5045679252" evidence="1">
    <location>
        <begin position="21"/>
        <end position="164"/>
    </location>
</feature>
<feature type="domain" description="SnoaL-like" evidence="2">
    <location>
        <begin position="39"/>
        <end position="138"/>
    </location>
</feature>
<feature type="signal peptide" evidence="1">
    <location>
        <begin position="1"/>
        <end position="20"/>
    </location>
</feature>